<dbReference type="Proteomes" id="UP000822688">
    <property type="component" value="Chromosome 2"/>
</dbReference>
<dbReference type="AlphaFoldDB" id="A0A8T0IV67"/>
<accession>A0A8T0IV67</accession>
<name>A0A8T0IV67_CERPU</name>
<evidence type="ECO:0000313" key="3">
    <source>
        <dbReference type="Proteomes" id="UP000822688"/>
    </source>
</evidence>
<dbReference type="Gene3D" id="2.40.50.40">
    <property type="match status" value="1"/>
</dbReference>
<keyword evidence="3" id="KW-1185">Reference proteome</keyword>
<dbReference type="InterPro" id="IPR016197">
    <property type="entry name" value="Chromo-like_dom_sf"/>
</dbReference>
<comment type="caution">
    <text evidence="2">The sequence shown here is derived from an EMBL/GenBank/DDBJ whole genome shotgun (WGS) entry which is preliminary data.</text>
</comment>
<protein>
    <recommendedName>
        <fullName evidence="1">Chromo domain-containing protein</fullName>
    </recommendedName>
</protein>
<dbReference type="InterPro" id="IPR000953">
    <property type="entry name" value="Chromo/chromo_shadow_dom"/>
</dbReference>
<gene>
    <name evidence="2" type="ORF">KC19_2G122400</name>
</gene>
<sequence>MHQMPHEEITMRFLLHAVFLEYEVEEILDSQRKRRRWKERLEYMVHWKDYDITKRTWELAAAKLIDAAHKVAIPHQKCQRSLLLEFVLELVAREEVISDHIAISIFRCKP</sequence>
<dbReference type="SUPFAM" id="SSF54160">
    <property type="entry name" value="Chromo domain-like"/>
    <property type="match status" value="1"/>
</dbReference>
<proteinExistence type="predicted"/>
<evidence type="ECO:0000313" key="2">
    <source>
        <dbReference type="EMBL" id="KAG0586849.1"/>
    </source>
</evidence>
<dbReference type="PROSITE" id="PS50013">
    <property type="entry name" value="CHROMO_2"/>
    <property type="match status" value="1"/>
</dbReference>
<dbReference type="CDD" id="cd00024">
    <property type="entry name" value="CD_CSD"/>
    <property type="match status" value="1"/>
</dbReference>
<organism evidence="2 3">
    <name type="scientific">Ceratodon purpureus</name>
    <name type="common">Fire moss</name>
    <name type="synonym">Dicranum purpureum</name>
    <dbReference type="NCBI Taxonomy" id="3225"/>
    <lineage>
        <taxon>Eukaryota</taxon>
        <taxon>Viridiplantae</taxon>
        <taxon>Streptophyta</taxon>
        <taxon>Embryophyta</taxon>
        <taxon>Bryophyta</taxon>
        <taxon>Bryophytina</taxon>
        <taxon>Bryopsida</taxon>
        <taxon>Dicranidae</taxon>
        <taxon>Pseudoditrichales</taxon>
        <taxon>Ditrichaceae</taxon>
        <taxon>Ceratodon</taxon>
    </lineage>
</organism>
<evidence type="ECO:0000259" key="1">
    <source>
        <dbReference type="PROSITE" id="PS50013"/>
    </source>
</evidence>
<feature type="domain" description="Chromo" evidence="1">
    <location>
        <begin position="22"/>
        <end position="58"/>
    </location>
</feature>
<dbReference type="EMBL" id="CM026422">
    <property type="protein sequence ID" value="KAG0586849.1"/>
    <property type="molecule type" value="Genomic_DNA"/>
</dbReference>
<dbReference type="Pfam" id="PF00385">
    <property type="entry name" value="Chromo"/>
    <property type="match status" value="1"/>
</dbReference>
<dbReference type="InterPro" id="IPR023780">
    <property type="entry name" value="Chromo_domain"/>
</dbReference>
<reference evidence="2" key="1">
    <citation type="submission" date="2020-06" db="EMBL/GenBank/DDBJ databases">
        <title>WGS assembly of Ceratodon purpureus strain R40.</title>
        <authorList>
            <person name="Carey S.B."/>
            <person name="Jenkins J."/>
            <person name="Shu S."/>
            <person name="Lovell J.T."/>
            <person name="Sreedasyam A."/>
            <person name="Maumus F."/>
            <person name="Tiley G.P."/>
            <person name="Fernandez-Pozo N."/>
            <person name="Barry K."/>
            <person name="Chen C."/>
            <person name="Wang M."/>
            <person name="Lipzen A."/>
            <person name="Daum C."/>
            <person name="Saski C.A."/>
            <person name="Payton A.C."/>
            <person name="Mcbreen J.C."/>
            <person name="Conrad R.E."/>
            <person name="Kollar L.M."/>
            <person name="Olsson S."/>
            <person name="Huttunen S."/>
            <person name="Landis J.B."/>
            <person name="Wickett N.J."/>
            <person name="Johnson M.G."/>
            <person name="Rensing S.A."/>
            <person name="Grimwood J."/>
            <person name="Schmutz J."/>
            <person name="Mcdaniel S.F."/>
        </authorList>
    </citation>
    <scope>NUCLEOTIDE SEQUENCE</scope>
    <source>
        <strain evidence="2">R40</strain>
    </source>
</reference>